<protein>
    <submittedName>
        <fullName evidence="1">Uncharacterized protein</fullName>
    </submittedName>
</protein>
<organism evidence="1 2">
    <name type="scientific">Sutterella megalosphaeroides</name>
    <dbReference type="NCBI Taxonomy" id="2494234"/>
    <lineage>
        <taxon>Bacteria</taxon>
        <taxon>Pseudomonadati</taxon>
        <taxon>Pseudomonadota</taxon>
        <taxon>Betaproteobacteria</taxon>
        <taxon>Burkholderiales</taxon>
        <taxon>Sutterellaceae</taxon>
        <taxon>Sutterella</taxon>
    </lineage>
</organism>
<dbReference type="OrthoDB" id="5295943at2"/>
<name>A0A2Z6IFP5_9BURK</name>
<accession>A0A2Z6IFP5</accession>
<dbReference type="Proteomes" id="UP000271003">
    <property type="component" value="Chromosome"/>
</dbReference>
<proteinExistence type="predicted"/>
<keyword evidence="2" id="KW-1185">Reference proteome</keyword>
<dbReference type="AlphaFoldDB" id="A0A2Z6IFP5"/>
<evidence type="ECO:0000313" key="1">
    <source>
        <dbReference type="EMBL" id="BBF23978.1"/>
    </source>
</evidence>
<reference evidence="1 2" key="1">
    <citation type="journal article" date="2018" name="Int. J. Syst. Evol. Microbiol.">
        <title>Mesosutterella multiformis gen. nov., sp. nov., a member of the family Sutterellaceae and Sutterella megalosphaeroides sp. nov., isolated from human faeces.</title>
        <authorList>
            <person name="Sakamoto M."/>
            <person name="Ikeyama N."/>
            <person name="Kunihiro T."/>
            <person name="Iino T."/>
            <person name="Yuki M."/>
            <person name="Ohkuma M."/>
        </authorList>
    </citation>
    <scope>NUCLEOTIDE SEQUENCE [LARGE SCALE GENOMIC DNA]</scope>
    <source>
        <strain evidence="1 2">6FBBBH3</strain>
    </source>
</reference>
<dbReference type="RefSeq" id="WP_120177530.1">
    <property type="nucleotide sequence ID" value="NZ_AP018786.1"/>
</dbReference>
<sequence>MALKVFNFLCSNGHLFEGWLKSDLDWKAESAAGRLACPVCGGAVVEKRPSAPSVARATGTTRTDVAEDVERRRERELGALQREAYAALKKAVRDAEDVGRNFKEEARALADGRTSRPGGIRGLCTEEDAEELRSEGIPVFNVPDELLKDGN</sequence>
<gene>
    <name evidence="1" type="ORF">SUTMEG_18690</name>
</gene>
<dbReference type="KEGG" id="sutt:SUTMEG_18690"/>
<dbReference type="Pfam" id="PF06676">
    <property type="entry name" value="DUF1178"/>
    <property type="match status" value="1"/>
</dbReference>
<dbReference type="EMBL" id="AP018786">
    <property type="protein sequence ID" value="BBF23978.1"/>
    <property type="molecule type" value="Genomic_DNA"/>
</dbReference>
<dbReference type="InterPro" id="IPR009562">
    <property type="entry name" value="DUF1178"/>
</dbReference>
<evidence type="ECO:0000313" key="2">
    <source>
        <dbReference type="Proteomes" id="UP000271003"/>
    </source>
</evidence>